<dbReference type="InterPro" id="IPR000182">
    <property type="entry name" value="GNAT_dom"/>
</dbReference>
<protein>
    <submittedName>
        <fullName evidence="2">GNAT family N-acetyltransferase</fullName>
    </submittedName>
</protein>
<reference evidence="2 3" key="1">
    <citation type="submission" date="2018-12" db="EMBL/GenBank/DDBJ databases">
        <title>Flammeovirga pectinis sp. nov., isolated from the gut of the Korean scallop, Patinopecten yessoensis.</title>
        <authorList>
            <person name="Bae J.-W."/>
            <person name="Jeong Y.-S."/>
            <person name="Kang W."/>
        </authorList>
    </citation>
    <scope>NUCLEOTIDE SEQUENCE [LARGE SCALE GENOMIC DNA]</scope>
    <source>
        <strain evidence="2 3">L12M1</strain>
    </source>
</reference>
<dbReference type="InterPro" id="IPR016181">
    <property type="entry name" value="Acyl_CoA_acyltransferase"/>
</dbReference>
<dbReference type="Pfam" id="PF00583">
    <property type="entry name" value="Acetyltransf_1"/>
    <property type="match status" value="1"/>
</dbReference>
<evidence type="ECO:0000313" key="3">
    <source>
        <dbReference type="Proteomes" id="UP000267268"/>
    </source>
</evidence>
<keyword evidence="2" id="KW-0808">Transferase</keyword>
<evidence type="ECO:0000313" key="2">
    <source>
        <dbReference type="EMBL" id="AZQ60921.1"/>
    </source>
</evidence>
<dbReference type="CDD" id="cd04301">
    <property type="entry name" value="NAT_SF"/>
    <property type="match status" value="1"/>
</dbReference>
<feature type="domain" description="N-acetyltransferase" evidence="1">
    <location>
        <begin position="15"/>
        <end position="164"/>
    </location>
</feature>
<accession>A0A3S9NY88</accession>
<evidence type="ECO:0000259" key="1">
    <source>
        <dbReference type="PROSITE" id="PS51186"/>
    </source>
</evidence>
<dbReference type="KEGG" id="fll:EI427_01430"/>
<dbReference type="Proteomes" id="UP000267268">
    <property type="component" value="Chromosome 1"/>
</dbReference>
<organism evidence="2 3">
    <name type="scientific">Flammeovirga pectinis</name>
    <dbReference type="NCBI Taxonomy" id="2494373"/>
    <lineage>
        <taxon>Bacteria</taxon>
        <taxon>Pseudomonadati</taxon>
        <taxon>Bacteroidota</taxon>
        <taxon>Cytophagia</taxon>
        <taxon>Cytophagales</taxon>
        <taxon>Flammeovirgaceae</taxon>
        <taxon>Flammeovirga</taxon>
    </lineage>
</organism>
<gene>
    <name evidence="2" type="ORF">EI427_01430</name>
</gene>
<proteinExistence type="predicted"/>
<dbReference type="PROSITE" id="PS51186">
    <property type="entry name" value="GNAT"/>
    <property type="match status" value="1"/>
</dbReference>
<dbReference type="SUPFAM" id="SSF55729">
    <property type="entry name" value="Acyl-CoA N-acyltransferases (Nat)"/>
    <property type="match status" value="1"/>
</dbReference>
<sequence>MIQLLTLNNQLSAYTIIKDVTTKMRAMGIDQWDEDYPTLDILEKDISKGDAYGFFIDDELAAYVIFNTEFDEEYNDINWLNTSSSFLVMHRLSVSPKFQGRGIAKKVIYFGEKLAIKLGHKSMRFDAYTQNPISNGVYEKIGYKMLGVVKFRKGDFFCYEKNIEG</sequence>
<name>A0A3S9NY88_9BACT</name>
<dbReference type="EMBL" id="CP034562">
    <property type="protein sequence ID" value="AZQ60921.1"/>
    <property type="molecule type" value="Genomic_DNA"/>
</dbReference>
<keyword evidence="3" id="KW-1185">Reference proteome</keyword>
<dbReference type="GO" id="GO:0016747">
    <property type="term" value="F:acyltransferase activity, transferring groups other than amino-acyl groups"/>
    <property type="evidence" value="ECO:0007669"/>
    <property type="project" value="InterPro"/>
</dbReference>
<dbReference type="RefSeq" id="WP_126610890.1">
    <property type="nucleotide sequence ID" value="NZ_CP034562.1"/>
</dbReference>
<dbReference type="OrthoDB" id="9796381at2"/>
<dbReference type="AlphaFoldDB" id="A0A3S9NY88"/>
<dbReference type="Gene3D" id="3.40.630.30">
    <property type="match status" value="1"/>
</dbReference>